<evidence type="ECO:0000313" key="10">
    <source>
        <dbReference type="EMBL" id="AXI28682.1"/>
    </source>
</evidence>
<dbReference type="GO" id="GO:0009847">
    <property type="term" value="P:spore germination"/>
    <property type="evidence" value="ECO:0007669"/>
    <property type="project" value="InterPro"/>
</dbReference>
<evidence type="ECO:0000313" key="11">
    <source>
        <dbReference type="Proteomes" id="UP000253834"/>
    </source>
</evidence>
<feature type="domain" description="Spore germination protein N-terminal" evidence="9">
    <location>
        <begin position="29"/>
        <end position="215"/>
    </location>
</feature>
<protein>
    <submittedName>
        <fullName evidence="10">Spore gernimation protein GerC</fullName>
    </submittedName>
</protein>
<comment type="similarity">
    <text evidence="2">Belongs to the GerABKC lipoprotein family.</text>
</comment>
<dbReference type="PANTHER" id="PTHR35789:SF1">
    <property type="entry name" value="SPORE GERMINATION PROTEIN B3"/>
    <property type="match status" value="1"/>
</dbReference>
<dbReference type="PANTHER" id="PTHR35789">
    <property type="entry name" value="SPORE GERMINATION PROTEIN B3"/>
    <property type="match status" value="1"/>
</dbReference>
<dbReference type="Pfam" id="PF05504">
    <property type="entry name" value="Spore_GerAC"/>
    <property type="match status" value="1"/>
</dbReference>
<dbReference type="Gene3D" id="3.30.300.210">
    <property type="entry name" value="Nutrient germinant receptor protein C, domain 3"/>
    <property type="match status" value="1"/>
</dbReference>
<name>A0AA86HYF5_PRIMG</name>
<feature type="domain" description="Spore germination GerAC-like C-terminal" evidence="8">
    <location>
        <begin position="230"/>
        <end position="397"/>
    </location>
</feature>
<organism evidence="10 11">
    <name type="scientific">Priestia megaterium</name>
    <name type="common">Bacillus megaterium</name>
    <dbReference type="NCBI Taxonomy" id="1404"/>
    <lineage>
        <taxon>Bacteria</taxon>
        <taxon>Bacillati</taxon>
        <taxon>Bacillota</taxon>
        <taxon>Bacilli</taxon>
        <taxon>Bacillales</taxon>
        <taxon>Bacillaceae</taxon>
        <taxon>Priestia</taxon>
    </lineage>
</organism>
<keyword evidence="5" id="KW-0472">Membrane</keyword>
<dbReference type="RefSeq" id="WP_114894911.1">
    <property type="nucleotide sequence ID" value="NZ_CP022674.1"/>
</dbReference>
<dbReference type="InterPro" id="IPR008844">
    <property type="entry name" value="Spore_GerAC-like"/>
</dbReference>
<keyword evidence="3" id="KW-0309">Germination</keyword>
<dbReference type="Pfam" id="PF25198">
    <property type="entry name" value="Spore_GerAC_N"/>
    <property type="match status" value="1"/>
</dbReference>
<dbReference type="InterPro" id="IPR057336">
    <property type="entry name" value="GerAC_N"/>
</dbReference>
<sequence>MKQTSSHVQFLLVLLSVLFLVPLTGCWSSHEIEEQSLGVGMAFDKAKESIVEKEFDEQGEGYAKKNLITSTYQLITPQVASSTTKQGSPEQKSYVNISETGDSAFQMVRELSVRSDTPLTAHHMKVIVISGALARSYSLEQLLDQTLRDNDYRPSCLVLISKERASNTLESKTAGEIPAFRLSGMVDNSYRTTRILPPMPLIKLESKIQSGSSFLLQNVVSANGEVKFAGAGIIKGKTQKMIGFLNEEELDGLTWITGKGKGGLVKSFDKKTGQPIVYEIESMKSHIKPHVKGNNISFDVHIESQGRLSENWVVSGNPLKNQFLQKAQKTSEKEVEHLVKNVIGKMQKKYQVDVAGFGNRLRITHPRVWRRVKENWDQTFSEVPINYDVKLTIKDYGTSGSKK</sequence>
<dbReference type="InterPro" id="IPR038501">
    <property type="entry name" value="Spore_GerAC_C_sf"/>
</dbReference>
<evidence type="ECO:0000256" key="4">
    <source>
        <dbReference type="ARBA" id="ARBA00022729"/>
    </source>
</evidence>
<dbReference type="EMBL" id="CP022674">
    <property type="protein sequence ID" value="AXI28682.1"/>
    <property type="molecule type" value="Genomic_DNA"/>
</dbReference>
<evidence type="ECO:0000259" key="9">
    <source>
        <dbReference type="Pfam" id="PF25198"/>
    </source>
</evidence>
<proteinExistence type="inferred from homology"/>
<keyword evidence="6" id="KW-0564">Palmitate</keyword>
<evidence type="ECO:0000256" key="3">
    <source>
        <dbReference type="ARBA" id="ARBA00022544"/>
    </source>
</evidence>
<evidence type="ECO:0000256" key="7">
    <source>
        <dbReference type="ARBA" id="ARBA00023288"/>
    </source>
</evidence>
<evidence type="ECO:0000256" key="6">
    <source>
        <dbReference type="ARBA" id="ARBA00023139"/>
    </source>
</evidence>
<dbReference type="AlphaFoldDB" id="A0AA86HYF5"/>
<keyword evidence="4" id="KW-0732">Signal</keyword>
<evidence type="ECO:0000256" key="1">
    <source>
        <dbReference type="ARBA" id="ARBA00004635"/>
    </source>
</evidence>
<evidence type="ECO:0000256" key="5">
    <source>
        <dbReference type="ARBA" id="ARBA00023136"/>
    </source>
</evidence>
<reference evidence="10 11" key="1">
    <citation type="submission" date="2017-07" db="EMBL/GenBank/DDBJ databases">
        <title>Isolation and development of strain Bacillus megaterium SR7 for enhanced growth and metabolite production under supercritical carbon dioxide.</title>
        <authorList>
            <person name="Freedman A.J.E."/>
            <person name="Peet K.C."/>
            <person name="Boock J.T."/>
            <person name="Penn K."/>
            <person name="Prather K.L.J."/>
            <person name="Thompson J.R."/>
        </authorList>
    </citation>
    <scope>NUCLEOTIDE SEQUENCE [LARGE SCALE GENOMIC DNA]</scope>
    <source>
        <strain evidence="10 11">SR7</strain>
    </source>
</reference>
<dbReference type="NCBIfam" id="TIGR02887">
    <property type="entry name" value="spore_ger_x_C"/>
    <property type="match status" value="1"/>
</dbReference>
<comment type="subcellular location">
    <subcellularLocation>
        <location evidence="1">Membrane</location>
        <topology evidence="1">Lipid-anchor</topology>
    </subcellularLocation>
</comment>
<gene>
    <name evidence="10" type="ORF">CIB87_06540</name>
</gene>
<dbReference type="GO" id="GO:0016020">
    <property type="term" value="C:membrane"/>
    <property type="evidence" value="ECO:0007669"/>
    <property type="project" value="UniProtKB-SubCell"/>
</dbReference>
<keyword evidence="7" id="KW-0449">Lipoprotein</keyword>
<evidence type="ECO:0000256" key="2">
    <source>
        <dbReference type="ARBA" id="ARBA00007886"/>
    </source>
</evidence>
<accession>A0AA86HYF5</accession>
<evidence type="ECO:0000259" key="8">
    <source>
        <dbReference type="Pfam" id="PF05504"/>
    </source>
</evidence>
<dbReference type="InterPro" id="IPR046953">
    <property type="entry name" value="Spore_GerAC-like_C"/>
</dbReference>
<dbReference type="Proteomes" id="UP000253834">
    <property type="component" value="Chromosome"/>
</dbReference>